<name>A0AAV4TH61_CAEEX</name>
<accession>A0AAV4TH61</accession>
<proteinExistence type="predicted"/>
<sequence>MYVNRVNASIKTEIEEEFLMLGLTAKEPNSGYSIGSPRPRGISLNIQRERNSREILHLIRAFEVKVGAPFECFLGSVTCSLDGTSFTQHVKCPTVHPLKAQNRQQCLKECQSQFLSIFYF</sequence>
<dbReference type="AlphaFoldDB" id="A0AAV4TH61"/>
<keyword evidence="2" id="KW-1185">Reference proteome</keyword>
<reference evidence="1 2" key="1">
    <citation type="submission" date="2021-06" db="EMBL/GenBank/DDBJ databases">
        <title>Caerostris extrusa draft genome.</title>
        <authorList>
            <person name="Kono N."/>
            <person name="Arakawa K."/>
        </authorList>
    </citation>
    <scope>NUCLEOTIDE SEQUENCE [LARGE SCALE GENOMIC DNA]</scope>
</reference>
<evidence type="ECO:0008006" key="3">
    <source>
        <dbReference type="Google" id="ProtNLM"/>
    </source>
</evidence>
<evidence type="ECO:0000313" key="2">
    <source>
        <dbReference type="Proteomes" id="UP001054945"/>
    </source>
</evidence>
<dbReference type="Proteomes" id="UP001054945">
    <property type="component" value="Unassembled WGS sequence"/>
</dbReference>
<protein>
    <recommendedName>
        <fullName evidence="3">LAGLIDADG homing endonuclease</fullName>
    </recommendedName>
</protein>
<gene>
    <name evidence="1" type="ORF">CEXT_188321</name>
</gene>
<dbReference type="EMBL" id="BPLR01010961">
    <property type="protein sequence ID" value="GIY43323.1"/>
    <property type="molecule type" value="Genomic_DNA"/>
</dbReference>
<organism evidence="1 2">
    <name type="scientific">Caerostris extrusa</name>
    <name type="common">Bark spider</name>
    <name type="synonym">Caerostris bankana</name>
    <dbReference type="NCBI Taxonomy" id="172846"/>
    <lineage>
        <taxon>Eukaryota</taxon>
        <taxon>Metazoa</taxon>
        <taxon>Ecdysozoa</taxon>
        <taxon>Arthropoda</taxon>
        <taxon>Chelicerata</taxon>
        <taxon>Arachnida</taxon>
        <taxon>Araneae</taxon>
        <taxon>Araneomorphae</taxon>
        <taxon>Entelegynae</taxon>
        <taxon>Araneoidea</taxon>
        <taxon>Araneidae</taxon>
        <taxon>Caerostris</taxon>
    </lineage>
</organism>
<comment type="caution">
    <text evidence="1">The sequence shown here is derived from an EMBL/GenBank/DDBJ whole genome shotgun (WGS) entry which is preliminary data.</text>
</comment>
<evidence type="ECO:0000313" key="1">
    <source>
        <dbReference type="EMBL" id="GIY43323.1"/>
    </source>
</evidence>